<dbReference type="AlphaFoldDB" id="Q55GA1"/>
<reference evidence="7 8" key="1">
    <citation type="journal article" date="2005" name="Nature">
        <title>The genome of the social amoeba Dictyostelium discoideum.</title>
        <authorList>
            <consortium name="The Dictyostelium discoideum Sequencing Consortium"/>
            <person name="Eichinger L."/>
            <person name="Pachebat J.A."/>
            <person name="Glockner G."/>
            <person name="Rajandream M.A."/>
            <person name="Sucgang R."/>
            <person name="Berriman M."/>
            <person name="Song J."/>
            <person name="Olsen R."/>
            <person name="Szafranski K."/>
            <person name="Xu Q."/>
            <person name="Tunggal B."/>
            <person name="Kummerfeld S."/>
            <person name="Madera M."/>
            <person name="Konfortov B.A."/>
            <person name="Rivero F."/>
            <person name="Bankier A.T."/>
            <person name="Lehmann R."/>
            <person name="Hamlin N."/>
            <person name="Davies R."/>
            <person name="Gaudet P."/>
            <person name="Fey P."/>
            <person name="Pilcher K."/>
            <person name="Chen G."/>
            <person name="Saunders D."/>
            <person name="Sodergren E."/>
            <person name="Davis P."/>
            <person name="Kerhornou A."/>
            <person name="Nie X."/>
            <person name="Hall N."/>
            <person name="Anjard C."/>
            <person name="Hemphill L."/>
            <person name="Bason N."/>
            <person name="Farbrother P."/>
            <person name="Desany B."/>
            <person name="Just E."/>
            <person name="Morio T."/>
            <person name="Rost R."/>
            <person name="Churcher C."/>
            <person name="Cooper J."/>
            <person name="Haydock S."/>
            <person name="van Driessche N."/>
            <person name="Cronin A."/>
            <person name="Goodhead I."/>
            <person name="Muzny D."/>
            <person name="Mourier T."/>
            <person name="Pain A."/>
            <person name="Lu M."/>
            <person name="Harper D."/>
            <person name="Lindsay R."/>
            <person name="Hauser H."/>
            <person name="James K."/>
            <person name="Quiles M."/>
            <person name="Madan Babu M."/>
            <person name="Saito T."/>
            <person name="Buchrieser C."/>
            <person name="Wardroper A."/>
            <person name="Felder M."/>
            <person name="Thangavelu M."/>
            <person name="Johnson D."/>
            <person name="Knights A."/>
            <person name="Loulseged H."/>
            <person name="Mungall K."/>
            <person name="Oliver K."/>
            <person name="Price C."/>
            <person name="Quail M.A."/>
            <person name="Urushihara H."/>
            <person name="Hernandez J."/>
            <person name="Rabbinowitsch E."/>
            <person name="Steffen D."/>
            <person name="Sanders M."/>
            <person name="Ma J."/>
            <person name="Kohara Y."/>
            <person name="Sharp S."/>
            <person name="Simmonds M."/>
            <person name="Spiegler S."/>
            <person name="Tivey A."/>
            <person name="Sugano S."/>
            <person name="White B."/>
            <person name="Walker D."/>
            <person name="Woodward J."/>
            <person name="Winckler T."/>
            <person name="Tanaka Y."/>
            <person name="Shaulsky G."/>
            <person name="Schleicher M."/>
            <person name="Weinstock G."/>
            <person name="Rosenthal A."/>
            <person name="Cox E.C."/>
            <person name="Chisholm R.L."/>
            <person name="Gibbs R."/>
            <person name="Loomis W.F."/>
            <person name="Platzer M."/>
            <person name="Kay R.R."/>
            <person name="Williams J."/>
            <person name="Dear P.H."/>
            <person name="Noegel A.A."/>
            <person name="Barrell B."/>
            <person name="Kuspa A."/>
        </authorList>
    </citation>
    <scope>NUCLEOTIDE SEQUENCE [LARGE SCALE GENOMIC DNA]</scope>
    <source>
        <strain evidence="7 8">AX4</strain>
    </source>
</reference>
<dbReference type="FunCoup" id="Q55GA1">
    <property type="interactions" value="191"/>
</dbReference>
<feature type="transmembrane region" description="Helical" evidence="5">
    <location>
        <begin position="407"/>
        <end position="430"/>
    </location>
</feature>
<keyword evidence="3 5" id="KW-1133">Transmembrane helix</keyword>
<dbReference type="InterPro" id="IPR049452">
    <property type="entry name" value="Anoctamin_TM"/>
</dbReference>
<feature type="transmembrane region" description="Helical" evidence="5">
    <location>
        <begin position="368"/>
        <end position="395"/>
    </location>
</feature>
<dbReference type="VEuPathDB" id="AmoebaDB:DDB_G0267752"/>
<dbReference type="eggNOG" id="KOG2514">
    <property type="taxonomic scope" value="Eukaryota"/>
</dbReference>
<dbReference type="Reactome" id="R-DDI-6798695">
    <property type="pathway name" value="Neutrophil degranulation"/>
</dbReference>
<evidence type="ECO:0000259" key="6">
    <source>
        <dbReference type="Pfam" id="PF04547"/>
    </source>
</evidence>
<dbReference type="PhylomeDB" id="Q55GA1"/>
<dbReference type="GeneID" id="8616089"/>
<evidence type="ECO:0000256" key="4">
    <source>
        <dbReference type="ARBA" id="ARBA00023136"/>
    </source>
</evidence>
<feature type="transmembrane region" description="Helical" evidence="5">
    <location>
        <begin position="616"/>
        <end position="642"/>
    </location>
</feature>
<name>Q55GA1_DICDI</name>
<protein>
    <recommendedName>
        <fullName evidence="6">Anoctamin transmembrane domain-containing protein</fullName>
    </recommendedName>
</protein>
<feature type="domain" description="Anoctamin transmembrane" evidence="6">
    <location>
        <begin position="227"/>
        <end position="689"/>
    </location>
</feature>
<dbReference type="SMR" id="Q55GA1"/>
<dbReference type="PANTHER" id="PTHR12308:SF73">
    <property type="entry name" value="ANOCTAMIN"/>
    <property type="match status" value="1"/>
</dbReference>
<dbReference type="RefSeq" id="XP_647283.1">
    <property type="nucleotide sequence ID" value="XM_642191.1"/>
</dbReference>
<dbReference type="InParanoid" id="Q55GA1"/>
<keyword evidence="8" id="KW-1185">Reference proteome</keyword>
<feature type="transmembrane region" description="Helical" evidence="5">
    <location>
        <begin position="271"/>
        <end position="291"/>
    </location>
</feature>
<organism evidence="7 8">
    <name type="scientific">Dictyostelium discoideum</name>
    <name type="common">Social amoeba</name>
    <dbReference type="NCBI Taxonomy" id="44689"/>
    <lineage>
        <taxon>Eukaryota</taxon>
        <taxon>Amoebozoa</taxon>
        <taxon>Evosea</taxon>
        <taxon>Eumycetozoa</taxon>
        <taxon>Dictyostelia</taxon>
        <taxon>Dictyosteliales</taxon>
        <taxon>Dictyosteliaceae</taxon>
        <taxon>Dictyostelium</taxon>
    </lineage>
</organism>
<sequence>MEESSYDNFNINKFNINLNKVGDDDDNNNNNNIVNNNNIIYPINDINNENKGNTKTGGFLENIKITDQDNSLGEENYDLEINYEVVLVFDKSKKVVSDDPKLTWDIIIKKTMKILKELNLYSVLKVGTLDENHIFIIVGTTDELLRHYCIDNYIQIQKKIVTETTRISESMRLHLVETILINSNDLKYIYDDDFVIDKYPYANKNFETLKRECQKKWFFQSLDINVIKDYFGEEVTFYFLFLRFYNVGLGIVSLFGLAVAIVSYTRDSYKFASSSFSIALAVLSTLFFEIWKRYGSIYSWKWDQEDYIDDEEQLPSFKPGNFSEGVYHKGIFLKSKHFGKKVKYVQKNITTRPYLTSYQQKMKLLKTIGTFSVVVTLVLIVPIFTISIFTLRIALESIENKTVESGIGSVINALFILFFNFIYKNIAYFLTKFESHRVASSFNASYSTKLFLFQFVNSFSGLFYIAFLKNNVYLWGDIDLEDTCSTPNKIDGLWKGCTEDLQFQLFSILAVNFIASIFSELLGPWIQYYIKIIRQKPTGFREKIEPFEQQFYRDTFDTFQEFNQIIIQFSYISMFSAASPISPIISFFHNIFEERVDSYKLINSLRRPNYNGSNGLGSWFFIIVLVGMFSVLTNVLLIGFSFPTLLYFTDSPYNVLWIVFILEHLVILTKVVLAKAIPDETKKLKKKKASLDLITKSIMENDRELSKLLIEKIKSNEIPLTNDINPDSNQNNIIPTPFTSKTRQRALSISSKISKTMHSVINIKHDVDYEDENK</sequence>
<dbReference type="HOGENOM" id="CLU_361477_0_0_1"/>
<dbReference type="Reactome" id="R-DDI-2672351">
    <property type="pathway name" value="Stimuli-sensing channels"/>
</dbReference>
<dbReference type="GO" id="GO:0005254">
    <property type="term" value="F:chloride channel activity"/>
    <property type="evidence" value="ECO:0000318"/>
    <property type="project" value="GO_Central"/>
</dbReference>
<proteinExistence type="predicted"/>
<keyword evidence="4 5" id="KW-0472">Membrane</keyword>
<comment type="caution">
    <text evidence="7">The sequence shown here is derived from an EMBL/GenBank/DDBJ whole genome shotgun (WGS) entry which is preliminary data.</text>
</comment>
<dbReference type="Pfam" id="PF04547">
    <property type="entry name" value="Anoctamin"/>
    <property type="match status" value="1"/>
</dbReference>
<feature type="transmembrane region" description="Helical" evidence="5">
    <location>
        <begin position="450"/>
        <end position="467"/>
    </location>
</feature>
<dbReference type="Proteomes" id="UP000002195">
    <property type="component" value="Unassembled WGS sequence"/>
</dbReference>
<feature type="transmembrane region" description="Helical" evidence="5">
    <location>
        <begin position="244"/>
        <end position="265"/>
    </location>
</feature>
<dbReference type="EMBL" id="AAFI02000003">
    <property type="protein sequence ID" value="EAL73329.1"/>
    <property type="molecule type" value="Genomic_DNA"/>
</dbReference>
<feature type="transmembrane region" description="Helical" evidence="5">
    <location>
        <begin position="654"/>
        <end position="677"/>
    </location>
</feature>
<accession>Q55GA1</accession>
<keyword evidence="2 5" id="KW-0812">Transmembrane</keyword>
<dbReference type="dictyBase" id="DDB_G0267752">
    <property type="gene designation" value="tmem16"/>
</dbReference>
<dbReference type="InterPro" id="IPR007632">
    <property type="entry name" value="Anoctamin"/>
</dbReference>
<evidence type="ECO:0000313" key="8">
    <source>
        <dbReference type="Proteomes" id="UP000002195"/>
    </source>
</evidence>
<dbReference type="PaxDb" id="44689-DDB0189520"/>
<dbReference type="KEGG" id="ddi:DDB_G0267752"/>
<dbReference type="OMA" id="CARREPF"/>
<evidence type="ECO:0000313" key="7">
    <source>
        <dbReference type="EMBL" id="EAL73329.1"/>
    </source>
</evidence>
<dbReference type="GO" id="GO:0005886">
    <property type="term" value="C:plasma membrane"/>
    <property type="evidence" value="ECO:0000314"/>
    <property type="project" value="dictyBase"/>
</dbReference>
<feature type="transmembrane region" description="Helical" evidence="5">
    <location>
        <begin position="503"/>
        <end position="526"/>
    </location>
</feature>
<evidence type="ECO:0000256" key="1">
    <source>
        <dbReference type="ARBA" id="ARBA00004141"/>
    </source>
</evidence>
<evidence type="ECO:0000256" key="3">
    <source>
        <dbReference type="ARBA" id="ARBA00022989"/>
    </source>
</evidence>
<gene>
    <name evidence="7" type="ORF">DDB_G0267752</name>
</gene>
<comment type="subcellular location">
    <subcellularLocation>
        <location evidence="1">Membrane</location>
        <topology evidence="1">Multi-pass membrane protein</topology>
    </subcellularLocation>
</comment>
<evidence type="ECO:0000256" key="2">
    <source>
        <dbReference type="ARBA" id="ARBA00022692"/>
    </source>
</evidence>
<evidence type="ECO:0000256" key="5">
    <source>
        <dbReference type="SAM" id="Phobius"/>
    </source>
</evidence>
<dbReference type="GO" id="GO:0017128">
    <property type="term" value="F:phospholipid scramblase activity"/>
    <property type="evidence" value="ECO:0000314"/>
    <property type="project" value="dictyBase"/>
</dbReference>
<dbReference type="GO" id="GO:1902476">
    <property type="term" value="P:chloride transmembrane transport"/>
    <property type="evidence" value="ECO:0000318"/>
    <property type="project" value="GO_Central"/>
</dbReference>
<dbReference type="PANTHER" id="PTHR12308">
    <property type="entry name" value="ANOCTAMIN"/>
    <property type="match status" value="1"/>
</dbReference>